<dbReference type="InterPro" id="IPR013693">
    <property type="entry name" value="SpoIID/LytB_N"/>
</dbReference>
<organism evidence="2 3">
    <name type="scientific">Ilyobacter polytropus (strain ATCC 51220 / DSM 2926 / LMG 16218 / CuHBu1)</name>
    <dbReference type="NCBI Taxonomy" id="572544"/>
    <lineage>
        <taxon>Bacteria</taxon>
        <taxon>Fusobacteriati</taxon>
        <taxon>Fusobacteriota</taxon>
        <taxon>Fusobacteriia</taxon>
        <taxon>Fusobacteriales</taxon>
        <taxon>Fusobacteriaceae</taxon>
        <taxon>Ilyobacter</taxon>
    </lineage>
</organism>
<dbReference type="KEGG" id="ipo:Ilyop_1335"/>
<dbReference type="PANTHER" id="PTHR30032">
    <property type="entry name" value="N-ACETYLMURAMOYL-L-ALANINE AMIDASE-RELATED"/>
    <property type="match status" value="1"/>
</dbReference>
<dbReference type="STRING" id="572544.Ilyop_1335"/>
<proteinExistence type="predicted"/>
<evidence type="ECO:0000259" key="1">
    <source>
        <dbReference type="Pfam" id="PF08486"/>
    </source>
</evidence>
<dbReference type="Proteomes" id="UP000006875">
    <property type="component" value="Chromosome"/>
</dbReference>
<dbReference type="NCBIfam" id="TIGR02669">
    <property type="entry name" value="SpoIID_LytB"/>
    <property type="match status" value="1"/>
</dbReference>
<gene>
    <name evidence="2" type="ordered locus">Ilyop_1335</name>
</gene>
<dbReference type="eggNOG" id="COG2385">
    <property type="taxonomic scope" value="Bacteria"/>
</dbReference>
<dbReference type="AlphaFoldDB" id="E3H9Y7"/>
<evidence type="ECO:0000313" key="3">
    <source>
        <dbReference type="Proteomes" id="UP000006875"/>
    </source>
</evidence>
<dbReference type="GO" id="GO:0030288">
    <property type="term" value="C:outer membrane-bounded periplasmic space"/>
    <property type="evidence" value="ECO:0007669"/>
    <property type="project" value="TreeGrafter"/>
</dbReference>
<dbReference type="GO" id="GO:0030435">
    <property type="term" value="P:sporulation resulting in formation of a cellular spore"/>
    <property type="evidence" value="ECO:0007669"/>
    <property type="project" value="InterPro"/>
</dbReference>
<dbReference type="RefSeq" id="WP_013387782.1">
    <property type="nucleotide sequence ID" value="NC_014632.1"/>
</dbReference>
<dbReference type="InterPro" id="IPR051922">
    <property type="entry name" value="Bact_Sporulation_Assoc"/>
</dbReference>
<dbReference type="OrthoDB" id="9794671at2"/>
<dbReference type="Pfam" id="PF08486">
    <property type="entry name" value="SpoIID"/>
    <property type="match status" value="1"/>
</dbReference>
<dbReference type="EMBL" id="CP002281">
    <property type="protein sequence ID" value="ADO83115.1"/>
    <property type="molecule type" value="Genomic_DNA"/>
</dbReference>
<reference evidence="2 3" key="1">
    <citation type="journal article" date="2010" name="Stand. Genomic Sci.">
        <title>Complete genome sequence of Ilyobacter polytropus type strain (CuHbu1).</title>
        <authorList>
            <person name="Sikorski J."/>
            <person name="Chertkov O."/>
            <person name="Lapidus A."/>
            <person name="Nolan M."/>
            <person name="Lucas S."/>
            <person name="Del Rio T.G."/>
            <person name="Tice H."/>
            <person name="Cheng J.F."/>
            <person name="Tapia R."/>
            <person name="Han C."/>
            <person name="Goodwin L."/>
            <person name="Pitluck S."/>
            <person name="Liolios K."/>
            <person name="Ivanova N."/>
            <person name="Mavromatis K."/>
            <person name="Mikhailova N."/>
            <person name="Pati A."/>
            <person name="Chen A."/>
            <person name="Palaniappan K."/>
            <person name="Land M."/>
            <person name="Hauser L."/>
            <person name="Chang Y.J."/>
            <person name="Jeffries C.D."/>
            <person name="Brambilla E."/>
            <person name="Yasawong M."/>
            <person name="Rohde M."/>
            <person name="Pukall R."/>
            <person name="Spring S."/>
            <person name="Goker M."/>
            <person name="Woyke T."/>
            <person name="Bristow J."/>
            <person name="Eisen J.A."/>
            <person name="Markowitz V."/>
            <person name="Hugenholtz P."/>
            <person name="Kyrpides N.C."/>
            <person name="Klenk H.P."/>
        </authorList>
    </citation>
    <scope>NUCLEOTIDE SEQUENCE [LARGE SCALE GENOMIC DNA]</scope>
    <source>
        <strain evidence="3">ATCC 51220 / DSM 2926 / LMG 16218 / CuHBu1</strain>
    </source>
</reference>
<protein>
    <submittedName>
        <fullName evidence="2">SpoIID/LytB domain protein</fullName>
    </submittedName>
</protein>
<keyword evidence="3" id="KW-1185">Reference proteome</keyword>
<name>E3H9Y7_ILYPC</name>
<evidence type="ECO:0000313" key="2">
    <source>
        <dbReference type="EMBL" id="ADO83115.1"/>
    </source>
</evidence>
<dbReference type="PANTHER" id="PTHR30032:SF4">
    <property type="entry name" value="AMIDASE ENHANCER"/>
    <property type="match status" value="1"/>
</dbReference>
<dbReference type="InterPro" id="IPR013486">
    <property type="entry name" value="SpoIID/LytB"/>
</dbReference>
<accession>E3H9Y7</accession>
<feature type="domain" description="Sporulation stage II protein D amidase enhancer LytB N-terminal" evidence="1">
    <location>
        <begin position="122"/>
        <end position="213"/>
    </location>
</feature>
<sequence length="380" mass="43147">MMRKIIMLFTIVFLKTVSFSFGSFVQEDLRVALNKFSGKKVFFKAQKGSLFVEIGDGLEKVTIEVPEDQVKTVTMNNSYLSFEGEKSNIIRVYQGEFDSVFSISRNGENFSPYRGDLELIIYEKQIMPVNSVQSEEYLYSVVPSEIGSYFPEEAIKAQILAARTYLYHNIQNYKYKEFDLMDNVNSQMYLGMERENSKINKLVDNTVGEIIVFGGKPINALYHSTSGGITANNEDVWGGNPVPYLRSRDDRNNEEKSPRKKWTTSITKAELSKSAGFAVKKIKVLSMNNGRVITLRLIGKDKKTVTGNEFRRMVGYNKIYSTQFKIKDAGENFVFFGKGSGHGVGMSQYGAYGLAVKGKKYREIIFYYYTGVEIKTLKNG</sequence>
<dbReference type="HOGENOM" id="CLU_021203_3_2_0"/>